<feature type="compositionally biased region" description="Polar residues" evidence="1">
    <location>
        <begin position="272"/>
        <end position="298"/>
    </location>
</feature>
<name>A0A7S3B5F5_9EUKA</name>
<dbReference type="AlphaFoldDB" id="A0A7S3B5F5"/>
<keyword evidence="2" id="KW-1133">Transmembrane helix</keyword>
<sequence>MLMTMRTFLGLVMLLSFLVKTMAVTASLTAGSDATVGFGVFVFCPLAWIIYELTPLQHFSFFKPAGLKEKVLGSQRDLSLETKGVPIDEITRSTGFPIEEYACPTLSDASVRDLLGADVVDRIRPQHALQDEGARVEGVELQAGKSLSRDPSSRQQRPRTLSATPTEEVDGAAWWDSPPASSAASTVDFVPAYRANSAEKASVRVELEQIRSNPSSPAYTRAGSTLPRAGSTLLASASSTRPQSVDQAGDPAGDQVSSKPPPRPPVKLILSSGPSSASQTEAACTQQEKPQAAISMTASAAPLTPRSDEELARTQTIHARAVSTKLPQRAGEGLAVEGVELNVSSTAGTGASPASRKLPKVHGTLYRG</sequence>
<evidence type="ECO:0000256" key="1">
    <source>
        <dbReference type="SAM" id="MobiDB-lite"/>
    </source>
</evidence>
<keyword evidence="3" id="KW-0732">Signal</keyword>
<organism evidence="4">
    <name type="scientific">Haptolina ericina</name>
    <dbReference type="NCBI Taxonomy" id="156174"/>
    <lineage>
        <taxon>Eukaryota</taxon>
        <taxon>Haptista</taxon>
        <taxon>Haptophyta</taxon>
        <taxon>Prymnesiophyceae</taxon>
        <taxon>Prymnesiales</taxon>
        <taxon>Prymnesiaceae</taxon>
        <taxon>Haptolina</taxon>
    </lineage>
</organism>
<feature type="transmembrane region" description="Helical" evidence="2">
    <location>
        <begin position="35"/>
        <end position="53"/>
    </location>
</feature>
<feature type="compositionally biased region" description="Low complexity" evidence="1">
    <location>
        <begin position="172"/>
        <end position="181"/>
    </location>
</feature>
<evidence type="ECO:0000313" key="4">
    <source>
        <dbReference type="EMBL" id="CAE0124876.1"/>
    </source>
</evidence>
<feature type="region of interest" description="Disordered" evidence="1">
    <location>
        <begin position="234"/>
        <end position="308"/>
    </location>
</feature>
<evidence type="ECO:0000256" key="3">
    <source>
        <dbReference type="SAM" id="SignalP"/>
    </source>
</evidence>
<feature type="region of interest" description="Disordered" evidence="1">
    <location>
        <begin position="345"/>
        <end position="368"/>
    </location>
</feature>
<dbReference type="EMBL" id="HBHX01045664">
    <property type="protein sequence ID" value="CAE0124876.1"/>
    <property type="molecule type" value="Transcribed_RNA"/>
</dbReference>
<keyword evidence="2" id="KW-0472">Membrane</keyword>
<protein>
    <submittedName>
        <fullName evidence="4">Uncharacterized protein</fullName>
    </submittedName>
</protein>
<proteinExistence type="predicted"/>
<feature type="signal peptide" evidence="3">
    <location>
        <begin position="1"/>
        <end position="23"/>
    </location>
</feature>
<feature type="region of interest" description="Disordered" evidence="1">
    <location>
        <begin position="142"/>
        <end position="181"/>
    </location>
</feature>
<accession>A0A7S3B5F5</accession>
<gene>
    <name evidence="4" type="ORF">HERI1096_LOCUS25287</name>
</gene>
<reference evidence="4" key="1">
    <citation type="submission" date="2021-01" db="EMBL/GenBank/DDBJ databases">
        <authorList>
            <person name="Corre E."/>
            <person name="Pelletier E."/>
            <person name="Niang G."/>
            <person name="Scheremetjew M."/>
            <person name="Finn R."/>
            <person name="Kale V."/>
            <person name="Holt S."/>
            <person name="Cochrane G."/>
            <person name="Meng A."/>
            <person name="Brown T."/>
            <person name="Cohen L."/>
        </authorList>
    </citation>
    <scope>NUCLEOTIDE SEQUENCE</scope>
    <source>
        <strain evidence="4">CCMP281</strain>
    </source>
</reference>
<feature type="chain" id="PRO_5031074536" evidence="3">
    <location>
        <begin position="24"/>
        <end position="368"/>
    </location>
</feature>
<evidence type="ECO:0000256" key="2">
    <source>
        <dbReference type="SAM" id="Phobius"/>
    </source>
</evidence>
<feature type="compositionally biased region" description="Low complexity" evidence="1">
    <location>
        <begin position="345"/>
        <end position="355"/>
    </location>
</feature>
<keyword evidence="2" id="KW-0812">Transmembrane</keyword>